<proteinExistence type="predicted"/>
<dbReference type="PANTHER" id="PTHR37291">
    <property type="entry name" value="5-METHYLCYTOSINE-SPECIFIC RESTRICTION ENZYME B"/>
    <property type="match status" value="1"/>
</dbReference>
<feature type="domain" description="ATPase dynein-related AAA" evidence="1">
    <location>
        <begin position="475"/>
        <end position="571"/>
    </location>
</feature>
<sequence>MARWAPAAAVYEAADRYRATCLTTGTSLLWPDQRAWTVETIDALLAAFIDAPDLSKDTFFEKWRKQLADEPLDVHRVAADVLAFYFLFPAPDQVGPQAKMSAVRQVVGWKLADEEPPNLPLVERAFQEGIGHAGIYYLTGRPWQIAYDLRFARRILADGIDPKDAVACERIADEVLQDDKSAISSRHALLHLLFPDRFERIASNEHKQRIAKAFAADAGGVDDLDDALFAIRRAIEERPGRPGFDFYDAEIKRIWDPPPPPPPPPGDPKITALRALMEKAYPDPAVPEICLTVLADSIEQAHAVSSASWSLNPREDQDNLRFNVGLSQACVLGANDLYLVLDQDGLDPELRALVDTELGMGHRSGAAYSDTPFAYGAHLPTEKLDRFLPLVLDTHRSLVERAARKAPRTRYRQGHRPYAVEYLRQELRRALPDPDYEDPPVPPVPPSLAALAAAAHMPEHEVAEIVALLRDKRQIVLEGPPGSGKTFLADLLARHLAGVPLDGEADERVEVVQFHQSYGYEDFVQGIRPVTRDGALHYDVVPGIFARLCARAAANPNQDFVLIVDEINRGNVS</sequence>
<reference evidence="2" key="1">
    <citation type="submission" date="2020-02" db="EMBL/GenBank/DDBJ databases">
        <authorList>
            <person name="Meier V. D."/>
        </authorList>
    </citation>
    <scope>NUCLEOTIDE SEQUENCE</scope>
    <source>
        <strain evidence="2">AVDCRST_MAG88</strain>
    </source>
</reference>
<feature type="non-terminal residue" evidence="2">
    <location>
        <position position="573"/>
    </location>
</feature>
<protein>
    <recommendedName>
        <fullName evidence="1">ATPase dynein-related AAA domain-containing protein</fullName>
    </recommendedName>
</protein>
<dbReference type="GO" id="GO:0005524">
    <property type="term" value="F:ATP binding"/>
    <property type="evidence" value="ECO:0007669"/>
    <property type="project" value="InterPro"/>
</dbReference>
<name>A0A6J4VXM3_9BACT</name>
<dbReference type="InterPro" id="IPR052934">
    <property type="entry name" value="Methyl-DNA_Rec/Restrict_Enz"/>
</dbReference>
<dbReference type="GO" id="GO:0016887">
    <property type="term" value="F:ATP hydrolysis activity"/>
    <property type="evidence" value="ECO:0007669"/>
    <property type="project" value="InterPro"/>
</dbReference>
<evidence type="ECO:0000313" key="2">
    <source>
        <dbReference type="EMBL" id="CAA9589326.1"/>
    </source>
</evidence>
<organism evidence="2">
    <name type="scientific">uncultured Thermomicrobiales bacterium</name>
    <dbReference type="NCBI Taxonomy" id="1645740"/>
    <lineage>
        <taxon>Bacteria</taxon>
        <taxon>Pseudomonadati</taxon>
        <taxon>Thermomicrobiota</taxon>
        <taxon>Thermomicrobia</taxon>
        <taxon>Thermomicrobiales</taxon>
        <taxon>environmental samples</taxon>
    </lineage>
</organism>
<dbReference type="AlphaFoldDB" id="A0A6J4VXM3"/>
<dbReference type="InterPro" id="IPR027417">
    <property type="entry name" value="P-loop_NTPase"/>
</dbReference>
<dbReference type="SUPFAM" id="SSF52540">
    <property type="entry name" value="P-loop containing nucleoside triphosphate hydrolases"/>
    <property type="match status" value="1"/>
</dbReference>
<accession>A0A6J4VXM3</accession>
<dbReference type="Gene3D" id="3.40.50.300">
    <property type="entry name" value="P-loop containing nucleotide triphosphate hydrolases"/>
    <property type="match status" value="1"/>
</dbReference>
<dbReference type="PANTHER" id="PTHR37291:SF1">
    <property type="entry name" value="TYPE IV METHYL-DIRECTED RESTRICTION ENZYME ECOKMCRB SUBUNIT"/>
    <property type="match status" value="1"/>
</dbReference>
<dbReference type="Pfam" id="PF07728">
    <property type="entry name" value="AAA_5"/>
    <property type="match status" value="1"/>
</dbReference>
<dbReference type="InterPro" id="IPR011704">
    <property type="entry name" value="ATPase_dyneun-rel_AAA"/>
</dbReference>
<gene>
    <name evidence="2" type="ORF">AVDCRST_MAG88-4552</name>
</gene>
<dbReference type="EMBL" id="CADCWM010001168">
    <property type="protein sequence ID" value="CAA9589326.1"/>
    <property type="molecule type" value="Genomic_DNA"/>
</dbReference>
<evidence type="ECO:0000259" key="1">
    <source>
        <dbReference type="Pfam" id="PF07728"/>
    </source>
</evidence>